<dbReference type="PANTHER" id="PTHR47332:SF2">
    <property type="entry name" value="SET-6"/>
    <property type="match status" value="1"/>
</dbReference>
<name>A0ABR3QH82_9PLEO</name>
<proteinExistence type="predicted"/>
<feature type="region of interest" description="Disordered" evidence="1">
    <location>
        <begin position="305"/>
        <end position="326"/>
    </location>
</feature>
<accession>A0ABR3QH82</accession>
<dbReference type="InterPro" id="IPR053185">
    <property type="entry name" value="SET_domain_protein"/>
</dbReference>
<dbReference type="PROSITE" id="PS50280">
    <property type="entry name" value="SET"/>
    <property type="match status" value="1"/>
</dbReference>
<dbReference type="EMBL" id="JAKJXO020000025">
    <property type="protein sequence ID" value="KAL1591503.1"/>
    <property type="molecule type" value="Genomic_DNA"/>
</dbReference>
<evidence type="ECO:0000259" key="2">
    <source>
        <dbReference type="PROSITE" id="PS50280"/>
    </source>
</evidence>
<evidence type="ECO:0000313" key="3">
    <source>
        <dbReference type="EMBL" id="KAL1591503.1"/>
    </source>
</evidence>
<organism evidence="3 4">
    <name type="scientific">Paraconiothyrium brasiliense</name>
    <dbReference type="NCBI Taxonomy" id="300254"/>
    <lineage>
        <taxon>Eukaryota</taxon>
        <taxon>Fungi</taxon>
        <taxon>Dikarya</taxon>
        <taxon>Ascomycota</taxon>
        <taxon>Pezizomycotina</taxon>
        <taxon>Dothideomycetes</taxon>
        <taxon>Pleosporomycetidae</taxon>
        <taxon>Pleosporales</taxon>
        <taxon>Massarineae</taxon>
        <taxon>Didymosphaeriaceae</taxon>
        <taxon>Paraconiothyrium</taxon>
    </lineage>
</organism>
<dbReference type="InterPro" id="IPR001214">
    <property type="entry name" value="SET_dom"/>
</dbReference>
<dbReference type="SMART" id="SM00317">
    <property type="entry name" value="SET"/>
    <property type="match status" value="1"/>
</dbReference>
<dbReference type="InterPro" id="IPR046341">
    <property type="entry name" value="SET_dom_sf"/>
</dbReference>
<dbReference type="PANTHER" id="PTHR47332">
    <property type="entry name" value="SET DOMAIN-CONTAINING PROTEIN 5"/>
    <property type="match status" value="1"/>
</dbReference>
<dbReference type="CDD" id="cd20071">
    <property type="entry name" value="SET_SMYD"/>
    <property type="match status" value="1"/>
</dbReference>
<dbReference type="InterPro" id="IPR011990">
    <property type="entry name" value="TPR-like_helical_dom_sf"/>
</dbReference>
<sequence length="326" mass="36360">MAAHCDSAADSRHLIDVKVSPEKGLGLFANADIPRGTRIIAEPALLGKNADYTAKDVMKEFRSLSPTQQSRYLELHGYLSEDIKSQFEQELGNKMQKLSAQHRKVLAIYAANANGRIIYLHGSIFNHSCIPNVHYEHNSNLGMETFHAIHDIAAGEELTITYIHGTYRTRNQRQAKLAKWGFLCTCPACVDTPAASKADLKRAQMFDLDKLIAAEYLFRDWESVRKSAQKMAALQRSVGLIGRDLSKAYAKVAWACYQLGDRRMELLWGTKVLDIDLFCLGPDNPHCVWLAGQVVDIVKAIRKEEAQETAPEPTSKESLDAAKQGS</sequence>
<dbReference type="Gene3D" id="2.170.270.10">
    <property type="entry name" value="SET domain"/>
    <property type="match status" value="1"/>
</dbReference>
<dbReference type="Gene3D" id="1.25.40.10">
    <property type="entry name" value="Tetratricopeptide repeat domain"/>
    <property type="match status" value="1"/>
</dbReference>
<dbReference type="Proteomes" id="UP001521785">
    <property type="component" value="Unassembled WGS sequence"/>
</dbReference>
<gene>
    <name evidence="3" type="ORF">SLS60_011895</name>
</gene>
<evidence type="ECO:0000256" key="1">
    <source>
        <dbReference type="SAM" id="MobiDB-lite"/>
    </source>
</evidence>
<feature type="domain" description="SET" evidence="2">
    <location>
        <begin position="13"/>
        <end position="163"/>
    </location>
</feature>
<keyword evidence="4" id="KW-1185">Reference proteome</keyword>
<comment type="caution">
    <text evidence="3">The sequence shown here is derived from an EMBL/GenBank/DDBJ whole genome shotgun (WGS) entry which is preliminary data.</text>
</comment>
<protein>
    <recommendedName>
        <fullName evidence="2">SET domain-containing protein</fullName>
    </recommendedName>
</protein>
<evidence type="ECO:0000313" key="4">
    <source>
        <dbReference type="Proteomes" id="UP001521785"/>
    </source>
</evidence>
<reference evidence="3 4" key="1">
    <citation type="submission" date="2024-02" db="EMBL/GenBank/DDBJ databases">
        <title>De novo assembly and annotation of 12 fungi associated with fruit tree decline syndrome in Ontario, Canada.</title>
        <authorList>
            <person name="Sulman M."/>
            <person name="Ellouze W."/>
            <person name="Ilyukhin E."/>
        </authorList>
    </citation>
    <scope>NUCLEOTIDE SEQUENCE [LARGE SCALE GENOMIC DNA]</scope>
    <source>
        <strain evidence="3 4">M42-189</strain>
    </source>
</reference>
<dbReference type="SUPFAM" id="SSF82199">
    <property type="entry name" value="SET domain"/>
    <property type="match status" value="1"/>
</dbReference>
<dbReference type="Pfam" id="PF00856">
    <property type="entry name" value="SET"/>
    <property type="match status" value="1"/>
</dbReference>